<proteinExistence type="predicted"/>
<evidence type="ECO:0000256" key="1">
    <source>
        <dbReference type="SAM" id="Phobius"/>
    </source>
</evidence>
<dbReference type="EMBL" id="WNHU01000010">
    <property type="protein sequence ID" value="MTV42642.1"/>
    <property type="molecule type" value="Genomic_DNA"/>
</dbReference>
<sequence>MNELDISNTQAAVLIVILIGLLLYLNHRDRKKSAQIERENQQTIKTPSEDLNPEYGRYIQLAGVNVWGGLDESIRE</sequence>
<evidence type="ECO:0000313" key="3">
    <source>
        <dbReference type="Proteomes" id="UP000467349"/>
    </source>
</evidence>
<reference evidence="2 3" key="1">
    <citation type="submission" date="2019-11" db="EMBL/GenBank/DDBJ databases">
        <title>Growth characteristics of pneumococcus vary with the chemical composition of the capsule and with environmental conditions.</title>
        <authorList>
            <person name="Tothpal A."/>
            <person name="Desobry K."/>
            <person name="Joshi S."/>
            <person name="Wyllie A.L."/>
            <person name="Weinberger D.M."/>
        </authorList>
    </citation>
    <scope>NUCLEOTIDE SEQUENCE [LARGE SCALE GENOMIC DNA]</scope>
    <source>
        <strain evidence="3">pnumococcus09N</strain>
    </source>
</reference>
<evidence type="ECO:0008006" key="4">
    <source>
        <dbReference type="Google" id="ProtNLM"/>
    </source>
</evidence>
<dbReference type="RefSeq" id="WP_155474175.1">
    <property type="nucleotide sequence ID" value="NZ_WNHU01000010.1"/>
</dbReference>
<keyword evidence="1" id="KW-0812">Transmembrane</keyword>
<name>A0A7X2XJK9_STREE</name>
<evidence type="ECO:0000313" key="2">
    <source>
        <dbReference type="EMBL" id="MTV42642.1"/>
    </source>
</evidence>
<gene>
    <name evidence="2" type="ORF">GM545_03090</name>
</gene>
<organism evidence="2 3">
    <name type="scientific">Streptococcus pneumoniae</name>
    <dbReference type="NCBI Taxonomy" id="1313"/>
    <lineage>
        <taxon>Bacteria</taxon>
        <taxon>Bacillati</taxon>
        <taxon>Bacillota</taxon>
        <taxon>Bacilli</taxon>
        <taxon>Lactobacillales</taxon>
        <taxon>Streptococcaceae</taxon>
        <taxon>Streptococcus</taxon>
    </lineage>
</organism>
<keyword evidence="1" id="KW-1133">Transmembrane helix</keyword>
<comment type="caution">
    <text evidence="2">The sequence shown here is derived from an EMBL/GenBank/DDBJ whole genome shotgun (WGS) entry which is preliminary data.</text>
</comment>
<accession>A0A7X2XJK9</accession>
<protein>
    <recommendedName>
        <fullName evidence="4">Phage-related chromosomal island protein</fullName>
    </recommendedName>
</protein>
<feature type="transmembrane region" description="Helical" evidence="1">
    <location>
        <begin position="6"/>
        <end position="25"/>
    </location>
</feature>
<dbReference type="Proteomes" id="UP000467349">
    <property type="component" value="Unassembled WGS sequence"/>
</dbReference>
<keyword evidence="1" id="KW-0472">Membrane</keyword>
<dbReference type="AlphaFoldDB" id="A0A7X2XJK9"/>